<reference evidence="1 2" key="1">
    <citation type="journal article" date="2017" name="ISME J.">
        <title>Energy and carbon metabolisms in a deep terrestrial subsurface fluid microbial community.</title>
        <authorList>
            <person name="Momper L."/>
            <person name="Jungbluth S.P."/>
            <person name="Lee M.D."/>
            <person name="Amend J.P."/>
        </authorList>
    </citation>
    <scope>NUCLEOTIDE SEQUENCE [LARGE SCALE GENOMIC DNA]</scope>
    <source>
        <strain evidence="1">SURF_46</strain>
    </source>
</reference>
<organism evidence="1 2">
    <name type="scientific">candidate division WWE3 bacterium</name>
    <dbReference type="NCBI Taxonomy" id="2053526"/>
    <lineage>
        <taxon>Bacteria</taxon>
        <taxon>Katanobacteria</taxon>
    </lineage>
</organism>
<accession>A0A3A4ZF17</accession>
<sequence length="111" mass="12151">MRKVFAGALIGLFIGFIVGFFVLGGYSKECDELIAGYKFALDSCAAVNLKMNSGLMIYNQELQNSSIRERFIGELFGRLVRLIQSDPVSARKLADSIYNEAAKNSASSEGK</sequence>
<proteinExistence type="predicted"/>
<dbReference type="AlphaFoldDB" id="A0A3A4ZF17"/>
<comment type="caution">
    <text evidence="1">The sequence shown here is derived from an EMBL/GenBank/DDBJ whole genome shotgun (WGS) entry which is preliminary data.</text>
</comment>
<evidence type="ECO:0000313" key="1">
    <source>
        <dbReference type="EMBL" id="RJR27731.1"/>
    </source>
</evidence>
<dbReference type="Proteomes" id="UP000265540">
    <property type="component" value="Unassembled WGS sequence"/>
</dbReference>
<evidence type="ECO:0000313" key="2">
    <source>
        <dbReference type="Proteomes" id="UP000265540"/>
    </source>
</evidence>
<gene>
    <name evidence="1" type="ORF">C4561_01365</name>
</gene>
<dbReference type="EMBL" id="QZJF01000007">
    <property type="protein sequence ID" value="RJR27731.1"/>
    <property type="molecule type" value="Genomic_DNA"/>
</dbReference>
<protein>
    <submittedName>
        <fullName evidence="1">Uncharacterized protein</fullName>
    </submittedName>
</protein>
<name>A0A3A4ZF17_UNCKA</name>